<dbReference type="PROSITE" id="PS51462">
    <property type="entry name" value="NUDIX"/>
    <property type="match status" value="1"/>
</dbReference>
<name>A0A250WWR7_9CHLO</name>
<dbReference type="GO" id="GO:0005829">
    <property type="term" value="C:cytosol"/>
    <property type="evidence" value="ECO:0007669"/>
    <property type="project" value="TreeGrafter"/>
</dbReference>
<evidence type="ECO:0000313" key="12">
    <source>
        <dbReference type="EMBL" id="GAX75261.1"/>
    </source>
</evidence>
<dbReference type="InterPro" id="IPR015797">
    <property type="entry name" value="NUDIX_hydrolase-like_dom_sf"/>
</dbReference>
<dbReference type="SUPFAM" id="SSF55811">
    <property type="entry name" value="Nudix"/>
    <property type="match status" value="1"/>
</dbReference>
<keyword evidence="13" id="KW-1185">Reference proteome</keyword>
<dbReference type="AlphaFoldDB" id="A0A250WWR7"/>
<dbReference type="EC" id="3.6.1.22" evidence="3"/>
<evidence type="ECO:0000256" key="4">
    <source>
        <dbReference type="ARBA" id="ARBA00022723"/>
    </source>
</evidence>
<feature type="active site" description="Proton acceptor" evidence="8">
    <location>
        <position position="609"/>
    </location>
</feature>
<feature type="region of interest" description="Disordered" evidence="10">
    <location>
        <begin position="662"/>
        <end position="706"/>
    </location>
</feature>
<dbReference type="Pfam" id="PF00293">
    <property type="entry name" value="NUDIX"/>
    <property type="match status" value="1"/>
</dbReference>
<feature type="region of interest" description="Disordered" evidence="10">
    <location>
        <begin position="530"/>
        <end position="556"/>
    </location>
</feature>
<dbReference type="GO" id="GO:0005777">
    <property type="term" value="C:peroxisome"/>
    <property type="evidence" value="ECO:0007669"/>
    <property type="project" value="TreeGrafter"/>
</dbReference>
<dbReference type="Gene3D" id="3.90.79.20">
    <property type="match status" value="1"/>
</dbReference>
<dbReference type="Proteomes" id="UP000232323">
    <property type="component" value="Unassembled WGS sequence"/>
</dbReference>
<dbReference type="Gene3D" id="3.90.79.10">
    <property type="entry name" value="Nucleoside Triphosphate Pyrophosphohydrolase"/>
    <property type="match status" value="1"/>
</dbReference>
<dbReference type="GO" id="GO:0046872">
    <property type="term" value="F:metal ion binding"/>
    <property type="evidence" value="ECO:0007669"/>
    <property type="project" value="UniProtKB-KW"/>
</dbReference>
<dbReference type="InterPro" id="IPR050241">
    <property type="entry name" value="NAD-cap_RNA_hydrolase_NudC"/>
</dbReference>
<dbReference type="GO" id="GO:0019677">
    <property type="term" value="P:NAD+ catabolic process"/>
    <property type="evidence" value="ECO:0007669"/>
    <property type="project" value="TreeGrafter"/>
</dbReference>
<feature type="compositionally biased region" description="Low complexity" evidence="10">
    <location>
        <begin position="166"/>
        <end position="179"/>
    </location>
</feature>
<dbReference type="GO" id="GO:0035529">
    <property type="term" value="F:NADH pyrophosphatase activity"/>
    <property type="evidence" value="ECO:0007669"/>
    <property type="project" value="TreeGrafter"/>
</dbReference>
<dbReference type="OrthoDB" id="10249612at2759"/>
<accession>A0A250WWR7</accession>
<keyword evidence="5" id="KW-0378">Hydrolase</keyword>
<feature type="compositionally biased region" description="Polar residues" evidence="10">
    <location>
        <begin position="671"/>
        <end position="695"/>
    </location>
</feature>
<dbReference type="CDD" id="cd03429">
    <property type="entry name" value="NUDIX_NADH_pyrophosphatase_Nudt13"/>
    <property type="match status" value="1"/>
</dbReference>
<dbReference type="EMBL" id="BEGY01000011">
    <property type="protein sequence ID" value="GAX75261.1"/>
    <property type="molecule type" value="Genomic_DNA"/>
</dbReference>
<evidence type="ECO:0000256" key="2">
    <source>
        <dbReference type="ARBA" id="ARBA00010971"/>
    </source>
</evidence>
<sequence>MRIYPQRKGMLSLVSCGSRLCISFQSSVYRSISSLAQNCSANGVTSSTTLRTTEPLSPVPLTVGADKFPYYCHYPLNRKTEWRSDEAKLLTLYTREDATLMLLNRDKCVVVDTRFVASSSPAPSSDLQVGDPPAARWQLVLMSPASATVQKIKLLTAQQRDAVSPEASSLLASSHEASATQAAVPKHSDVATDPQESVHLDMRDCIFLGVDVANRPYFAYELSDPNAALPLIQETQKAAEWQSARTLDLSPSEGALAATAVGVAQWSRAACFSSSSGEALVPCNGGFARKAPGSRRSVWPRIDPAVIMLVTAGSNNEWCLLGRKPDWVPGRYSALAGFVEVGEPLEMAVAREVEEESAVPVSLPSVRYVISQPWPFPRSLMIGFFCQAVCDDHEAGSTRKSGFELLHGEGRRAALDVGLKAEEVEEVLTPRLPKTHPQEDEMADVRWFHRDFVAASLSATSSATDVPAFRHVKAGSAEVQGSEGFHVPGRYSLANRLIKGWLSGASSNNVQPALDIPEVGVVAPLTATTAKRSIDDSSNAPSTTPPEKGSQHSGDALSSGLSAVGGWIGDLIPQVSLDVGVFKYVLMRLSDAQGRSKLLVWGDTRAGYHMDVFKTAKRMADPLGLHLEPLGGGRMQYIVNSSGTDHDDDIIHVPSSFASTSSAASTSTMSEPSLSTATSQLPTQSPPSNGSSCIIQSAPPGPADAATRNQRCLKIFGYSSAFGAAPHEVTAALVRKWHPFTNISTSYEGY</sequence>
<comment type="cofactor">
    <cofactor evidence="1">
        <name>Mg(2+)</name>
        <dbReference type="ChEBI" id="CHEBI:18420"/>
    </cofactor>
</comment>
<evidence type="ECO:0000256" key="5">
    <source>
        <dbReference type="ARBA" id="ARBA00022801"/>
    </source>
</evidence>
<evidence type="ECO:0000256" key="10">
    <source>
        <dbReference type="SAM" id="MobiDB-lite"/>
    </source>
</evidence>
<dbReference type="InterPro" id="IPR000086">
    <property type="entry name" value="NUDIX_hydrolase_dom"/>
</dbReference>
<dbReference type="InterPro" id="IPR007702">
    <property type="entry name" value="Janus"/>
</dbReference>
<comment type="caution">
    <text evidence="12">The sequence shown here is derived from an EMBL/GenBank/DDBJ whole genome shotgun (WGS) entry which is preliminary data.</text>
</comment>
<evidence type="ECO:0000256" key="6">
    <source>
        <dbReference type="ARBA" id="ARBA00022842"/>
    </source>
</evidence>
<proteinExistence type="inferred from homology"/>
<keyword evidence="7" id="KW-0520">NAD</keyword>
<dbReference type="Gene3D" id="3.50.20.20">
    <property type="entry name" value="Janus/Ocnus"/>
    <property type="match status" value="2"/>
</dbReference>
<keyword evidence="4" id="KW-0479">Metal-binding</keyword>
<organism evidence="12 13">
    <name type="scientific">Chlamydomonas eustigma</name>
    <dbReference type="NCBI Taxonomy" id="1157962"/>
    <lineage>
        <taxon>Eukaryota</taxon>
        <taxon>Viridiplantae</taxon>
        <taxon>Chlorophyta</taxon>
        <taxon>core chlorophytes</taxon>
        <taxon>Chlorophyceae</taxon>
        <taxon>CS clade</taxon>
        <taxon>Chlamydomonadales</taxon>
        <taxon>Chlamydomonadaceae</taxon>
        <taxon>Chlamydomonas</taxon>
    </lineage>
</organism>
<evidence type="ECO:0000259" key="11">
    <source>
        <dbReference type="PROSITE" id="PS51462"/>
    </source>
</evidence>
<dbReference type="InterPro" id="IPR049734">
    <property type="entry name" value="NudC-like_C"/>
</dbReference>
<evidence type="ECO:0000256" key="1">
    <source>
        <dbReference type="ARBA" id="ARBA00001946"/>
    </source>
</evidence>
<keyword evidence="6" id="KW-0460">Magnesium</keyword>
<dbReference type="STRING" id="1157962.A0A250WWR7"/>
<evidence type="ECO:0000313" key="13">
    <source>
        <dbReference type="Proteomes" id="UP000232323"/>
    </source>
</evidence>
<dbReference type="PANTHER" id="PTHR42904">
    <property type="entry name" value="NUDIX HYDROLASE, NUDC SUBFAMILY"/>
    <property type="match status" value="1"/>
</dbReference>
<feature type="region of interest" description="Disordered" evidence="10">
    <location>
        <begin position="166"/>
        <end position="189"/>
    </location>
</feature>
<evidence type="ECO:0000256" key="9">
    <source>
        <dbReference type="PIRSR" id="PIRSR607702-2"/>
    </source>
</evidence>
<feature type="binding site" evidence="9">
    <location>
        <position position="583"/>
    </location>
    <ligand>
        <name>substrate</name>
    </ligand>
</feature>
<gene>
    <name evidence="12" type="ORF">CEUSTIGMA_g2706.t1</name>
</gene>
<comment type="similarity">
    <text evidence="2">Belongs to the janus family.</text>
</comment>
<feature type="domain" description="Nudix hydrolase" evidence="11">
    <location>
        <begin position="300"/>
        <end position="471"/>
    </location>
</feature>
<dbReference type="SUPFAM" id="SSF143724">
    <property type="entry name" value="PHP14-like"/>
    <property type="match status" value="1"/>
</dbReference>
<feature type="compositionally biased region" description="Polar residues" evidence="10">
    <location>
        <begin position="530"/>
        <end position="542"/>
    </location>
</feature>
<dbReference type="Pfam" id="PF05005">
    <property type="entry name" value="Ocnus"/>
    <property type="match status" value="1"/>
</dbReference>
<evidence type="ECO:0000256" key="8">
    <source>
        <dbReference type="PIRSR" id="PIRSR607702-1"/>
    </source>
</evidence>
<evidence type="ECO:0000256" key="3">
    <source>
        <dbReference type="ARBA" id="ARBA00012381"/>
    </source>
</evidence>
<reference evidence="12 13" key="1">
    <citation type="submission" date="2017-08" db="EMBL/GenBank/DDBJ databases">
        <title>Acidophilic green algal genome provides insights into adaptation to an acidic environment.</title>
        <authorList>
            <person name="Hirooka S."/>
            <person name="Hirose Y."/>
            <person name="Kanesaki Y."/>
            <person name="Higuchi S."/>
            <person name="Fujiwara T."/>
            <person name="Onuma R."/>
            <person name="Era A."/>
            <person name="Ohbayashi R."/>
            <person name="Uzuka A."/>
            <person name="Nozaki H."/>
            <person name="Yoshikawa H."/>
            <person name="Miyagishima S.Y."/>
        </authorList>
    </citation>
    <scope>NUCLEOTIDE SEQUENCE [LARGE SCALE GENOMIC DNA]</scope>
    <source>
        <strain evidence="12 13">NIES-2499</strain>
    </source>
</reference>
<dbReference type="GO" id="GO:0006742">
    <property type="term" value="P:NADP+ catabolic process"/>
    <property type="evidence" value="ECO:0007669"/>
    <property type="project" value="TreeGrafter"/>
</dbReference>
<dbReference type="InterPro" id="IPR038596">
    <property type="entry name" value="Janus_sf"/>
</dbReference>
<evidence type="ECO:0000256" key="7">
    <source>
        <dbReference type="ARBA" id="ARBA00023027"/>
    </source>
</evidence>
<protein>
    <recommendedName>
        <fullName evidence="3">NAD(+) diphosphatase</fullName>
        <ecNumber evidence="3">3.6.1.22</ecNumber>
    </recommendedName>
</protein>
<dbReference type="PANTHER" id="PTHR42904:SF8">
    <property type="entry name" value="NAD(+) DIPHOSPHATASE"/>
    <property type="match status" value="1"/>
</dbReference>